<dbReference type="GO" id="GO:1902073">
    <property type="term" value="P:positive regulation of hypoxia-inducible factor-1alpha signaling pathway"/>
    <property type="evidence" value="ECO:0007669"/>
    <property type="project" value="InterPro"/>
</dbReference>
<reference evidence="7" key="1">
    <citation type="journal article" date="2019" name="bioRxiv">
        <title>The Genome of the Zebra Mussel, Dreissena polymorpha: A Resource for Invasive Species Research.</title>
        <authorList>
            <person name="McCartney M.A."/>
            <person name="Auch B."/>
            <person name="Kono T."/>
            <person name="Mallez S."/>
            <person name="Zhang Y."/>
            <person name="Obille A."/>
            <person name="Becker A."/>
            <person name="Abrahante J.E."/>
            <person name="Garbe J."/>
            <person name="Badalamenti J.P."/>
            <person name="Herman A."/>
            <person name="Mangelson H."/>
            <person name="Liachko I."/>
            <person name="Sullivan S."/>
            <person name="Sone E.D."/>
            <person name="Koren S."/>
            <person name="Silverstein K.A.T."/>
            <person name="Beckman K.B."/>
            <person name="Gohl D.M."/>
        </authorList>
    </citation>
    <scope>NUCLEOTIDE SEQUENCE</scope>
    <source>
        <strain evidence="7">Duluth1</strain>
        <tissue evidence="7">Whole animal</tissue>
    </source>
</reference>
<evidence type="ECO:0000259" key="6">
    <source>
        <dbReference type="PROSITE" id="PS50908"/>
    </source>
</evidence>
<reference evidence="7" key="2">
    <citation type="submission" date="2020-11" db="EMBL/GenBank/DDBJ databases">
        <authorList>
            <person name="McCartney M.A."/>
            <person name="Auch B."/>
            <person name="Kono T."/>
            <person name="Mallez S."/>
            <person name="Becker A."/>
            <person name="Gohl D.M."/>
            <person name="Silverstein K.A.T."/>
            <person name="Koren S."/>
            <person name="Bechman K.B."/>
            <person name="Herman A."/>
            <person name="Abrahante J.E."/>
            <person name="Garbe J."/>
        </authorList>
    </citation>
    <scope>NUCLEOTIDE SEQUENCE</scope>
    <source>
        <strain evidence="7">Duluth1</strain>
        <tissue evidence="7">Whole animal</tissue>
    </source>
</reference>
<accession>A0A9D4BB09</accession>
<dbReference type="InterPro" id="IPR006575">
    <property type="entry name" value="RWD_dom"/>
</dbReference>
<sequence length="235" mass="27057">MNAVKRDTPSATVNIQLVPGYPLKLPELSIISQDINKECITSLKMEAAQFCTDLIGQPMLVSLAIFLRDKIECLFKEMFEKIKCEQESSSQMKTTQTLCSEKILCLIRIDHMRSKSKYCKFIDRWVTDLALHGCLIFCNKLILILLIGEKEQISGFMVRLKTTNVDVDSTGHPCKERMLTVLCEESIEAQIYLRLEGFSHYNLEKYADIKELFSHAGLVGIYDNYIVTLHKQWYQ</sequence>
<dbReference type="SUPFAM" id="SSF54495">
    <property type="entry name" value="UBC-like"/>
    <property type="match status" value="1"/>
</dbReference>
<gene>
    <name evidence="7" type="ORF">DPMN_083344</name>
</gene>
<dbReference type="InterPro" id="IPR038840">
    <property type="entry name" value="RWDD3"/>
</dbReference>
<dbReference type="GO" id="GO:0005634">
    <property type="term" value="C:nucleus"/>
    <property type="evidence" value="ECO:0007669"/>
    <property type="project" value="UniProtKB-SubCell"/>
</dbReference>
<evidence type="ECO:0000256" key="4">
    <source>
        <dbReference type="ARBA" id="ARBA00022490"/>
    </source>
</evidence>
<evidence type="ECO:0000256" key="1">
    <source>
        <dbReference type="ARBA" id="ARBA00004123"/>
    </source>
</evidence>
<evidence type="ECO:0000256" key="5">
    <source>
        <dbReference type="ARBA" id="ARBA00023242"/>
    </source>
</evidence>
<dbReference type="EMBL" id="JAIWYP010000016">
    <property type="protein sequence ID" value="KAH3695886.1"/>
    <property type="molecule type" value="Genomic_DNA"/>
</dbReference>
<dbReference type="Gene3D" id="3.10.110.10">
    <property type="entry name" value="Ubiquitin Conjugating Enzyme"/>
    <property type="match status" value="1"/>
</dbReference>
<organism evidence="7 8">
    <name type="scientific">Dreissena polymorpha</name>
    <name type="common">Zebra mussel</name>
    <name type="synonym">Mytilus polymorpha</name>
    <dbReference type="NCBI Taxonomy" id="45954"/>
    <lineage>
        <taxon>Eukaryota</taxon>
        <taxon>Metazoa</taxon>
        <taxon>Spiralia</taxon>
        <taxon>Lophotrochozoa</taxon>
        <taxon>Mollusca</taxon>
        <taxon>Bivalvia</taxon>
        <taxon>Autobranchia</taxon>
        <taxon>Heteroconchia</taxon>
        <taxon>Euheterodonta</taxon>
        <taxon>Imparidentia</taxon>
        <taxon>Neoheterodontei</taxon>
        <taxon>Myida</taxon>
        <taxon>Dreissenoidea</taxon>
        <taxon>Dreissenidae</taxon>
        <taxon>Dreissena</taxon>
    </lineage>
</organism>
<dbReference type="InterPro" id="IPR016135">
    <property type="entry name" value="UBQ-conjugating_enzyme/RWD"/>
</dbReference>
<proteinExistence type="predicted"/>
<evidence type="ECO:0000313" key="7">
    <source>
        <dbReference type="EMBL" id="KAH3695886.1"/>
    </source>
</evidence>
<dbReference type="PROSITE" id="PS50908">
    <property type="entry name" value="RWD"/>
    <property type="match status" value="1"/>
</dbReference>
<feature type="domain" description="RWD" evidence="6">
    <location>
        <begin position="1"/>
        <end position="74"/>
    </location>
</feature>
<keyword evidence="4" id="KW-0963">Cytoplasm</keyword>
<dbReference type="GO" id="GO:0033235">
    <property type="term" value="P:positive regulation of protein sumoylation"/>
    <property type="evidence" value="ECO:0007669"/>
    <property type="project" value="InterPro"/>
</dbReference>
<dbReference type="AlphaFoldDB" id="A0A9D4BB09"/>
<keyword evidence="5" id="KW-0539">Nucleus</keyword>
<dbReference type="PANTHER" id="PTHR15628:SF1">
    <property type="entry name" value="RWD DOMAIN-CONTAINING PROTEIN 3"/>
    <property type="match status" value="1"/>
</dbReference>
<dbReference type="Pfam" id="PF05773">
    <property type="entry name" value="RWD"/>
    <property type="match status" value="1"/>
</dbReference>
<keyword evidence="8" id="KW-1185">Reference proteome</keyword>
<dbReference type="GO" id="GO:0005737">
    <property type="term" value="C:cytoplasm"/>
    <property type="evidence" value="ECO:0007669"/>
    <property type="project" value="UniProtKB-SubCell"/>
</dbReference>
<protein>
    <recommendedName>
        <fullName evidence="3">RWD domain-containing protein 3</fullName>
    </recommendedName>
</protein>
<evidence type="ECO:0000313" key="8">
    <source>
        <dbReference type="Proteomes" id="UP000828390"/>
    </source>
</evidence>
<evidence type="ECO:0000256" key="2">
    <source>
        <dbReference type="ARBA" id="ARBA00004496"/>
    </source>
</evidence>
<dbReference type="CDD" id="cd24164">
    <property type="entry name" value="RWDD3_C"/>
    <property type="match status" value="1"/>
</dbReference>
<name>A0A9D4BB09_DREPO</name>
<comment type="subcellular location">
    <subcellularLocation>
        <location evidence="2">Cytoplasm</location>
    </subcellularLocation>
    <subcellularLocation>
        <location evidence="1">Nucleus</location>
    </subcellularLocation>
</comment>
<dbReference type="Proteomes" id="UP000828390">
    <property type="component" value="Unassembled WGS sequence"/>
</dbReference>
<dbReference type="PANTHER" id="PTHR15628">
    <property type="entry name" value="RWD DOMAIN-CONTAINING PROTEIN 3"/>
    <property type="match status" value="1"/>
</dbReference>
<dbReference type="OrthoDB" id="167315at2759"/>
<evidence type="ECO:0000256" key="3">
    <source>
        <dbReference type="ARBA" id="ARBA00015444"/>
    </source>
</evidence>
<comment type="caution">
    <text evidence="7">The sequence shown here is derived from an EMBL/GenBank/DDBJ whole genome shotgun (WGS) entry which is preliminary data.</text>
</comment>